<accession>A0A9J6P3I5</accession>
<dbReference type="PANTHER" id="PTHR30177">
    <property type="entry name" value="GLYCINE BETAINE/L-PROLINE TRANSPORT SYSTEM PERMEASE PROTEIN PROW"/>
    <property type="match status" value="1"/>
</dbReference>
<dbReference type="Proteomes" id="UP001056429">
    <property type="component" value="Unassembled WGS sequence"/>
</dbReference>
<evidence type="ECO:0000256" key="3">
    <source>
        <dbReference type="ARBA" id="ARBA00022692"/>
    </source>
</evidence>
<dbReference type="RefSeq" id="WP_276576013.1">
    <property type="nucleotide sequence ID" value="NZ_JAGSOJ010000003.1"/>
</dbReference>
<dbReference type="Gene3D" id="1.10.3720.10">
    <property type="entry name" value="MetI-like"/>
    <property type="match status" value="1"/>
</dbReference>
<feature type="transmembrane region" description="Helical" evidence="6">
    <location>
        <begin position="29"/>
        <end position="51"/>
    </location>
</feature>
<sequence length="218" mass="23079">MDSNNLFNMFIETVKGRWPDILKALSQHLQLTLISLGLAILISVPLGIFLTRHKRFADTVIGITAVFQTIPSLALLGFLIPFLGIGTTPAIVALTIYGLLPILRNTYTGIVGVDSAQIEAGKGMGMTSLQILFMVEIPSALNIIMAGIRTATVLIIGVTTLASLVGAGGLGDLIFRGISSVNSGLILAGAVPAALLAILFENILKWFEKIVTPKGLKQ</sequence>
<dbReference type="InterPro" id="IPR000515">
    <property type="entry name" value="MetI-like"/>
</dbReference>
<dbReference type="GO" id="GO:0005886">
    <property type="term" value="C:plasma membrane"/>
    <property type="evidence" value="ECO:0007669"/>
    <property type="project" value="UniProtKB-SubCell"/>
</dbReference>
<keyword evidence="5 6" id="KW-0472">Membrane</keyword>
<organism evidence="8 9">
    <name type="scientific">Oceanirhabdus seepicola</name>
    <dbReference type="NCBI Taxonomy" id="2828781"/>
    <lineage>
        <taxon>Bacteria</taxon>
        <taxon>Bacillati</taxon>
        <taxon>Bacillota</taxon>
        <taxon>Clostridia</taxon>
        <taxon>Eubacteriales</taxon>
        <taxon>Clostridiaceae</taxon>
        <taxon>Oceanirhabdus</taxon>
    </lineage>
</organism>
<dbReference type="FunFam" id="1.10.3720.10:FF:000001">
    <property type="entry name" value="Glycine betaine ABC transporter, permease"/>
    <property type="match status" value="1"/>
</dbReference>
<feature type="transmembrane region" description="Helical" evidence="6">
    <location>
        <begin position="123"/>
        <end position="144"/>
    </location>
</feature>
<feature type="transmembrane region" description="Helical" evidence="6">
    <location>
        <begin position="181"/>
        <end position="200"/>
    </location>
</feature>
<dbReference type="InterPro" id="IPR051204">
    <property type="entry name" value="ABC_transp_perm/SBD"/>
</dbReference>
<dbReference type="PROSITE" id="PS50928">
    <property type="entry name" value="ABC_TM1"/>
    <property type="match status" value="1"/>
</dbReference>
<feature type="transmembrane region" description="Helical" evidence="6">
    <location>
        <begin position="72"/>
        <end position="103"/>
    </location>
</feature>
<keyword evidence="4 6" id="KW-1133">Transmembrane helix</keyword>
<dbReference type="Pfam" id="PF00528">
    <property type="entry name" value="BPD_transp_1"/>
    <property type="match status" value="1"/>
</dbReference>
<dbReference type="GO" id="GO:0055085">
    <property type="term" value="P:transmembrane transport"/>
    <property type="evidence" value="ECO:0007669"/>
    <property type="project" value="InterPro"/>
</dbReference>
<gene>
    <name evidence="8" type="ORF">KDK92_16675</name>
</gene>
<evidence type="ECO:0000259" key="7">
    <source>
        <dbReference type="PROSITE" id="PS50928"/>
    </source>
</evidence>
<feature type="domain" description="ABC transmembrane type-1" evidence="7">
    <location>
        <begin position="25"/>
        <end position="204"/>
    </location>
</feature>
<evidence type="ECO:0000256" key="6">
    <source>
        <dbReference type="RuleBase" id="RU363032"/>
    </source>
</evidence>
<dbReference type="EMBL" id="JAGSOJ010000003">
    <property type="protein sequence ID" value="MCM1991370.1"/>
    <property type="molecule type" value="Genomic_DNA"/>
</dbReference>
<evidence type="ECO:0000256" key="1">
    <source>
        <dbReference type="ARBA" id="ARBA00004141"/>
    </source>
</evidence>
<dbReference type="InterPro" id="IPR035906">
    <property type="entry name" value="MetI-like_sf"/>
</dbReference>
<proteinExistence type="inferred from homology"/>
<feature type="transmembrane region" description="Helical" evidence="6">
    <location>
        <begin position="151"/>
        <end position="175"/>
    </location>
</feature>
<dbReference type="PANTHER" id="PTHR30177:SF4">
    <property type="entry name" value="OSMOPROTECTANT IMPORT PERMEASE PROTEIN OSMW"/>
    <property type="match status" value="1"/>
</dbReference>
<comment type="caution">
    <text evidence="8">The sequence shown here is derived from an EMBL/GenBank/DDBJ whole genome shotgun (WGS) entry which is preliminary data.</text>
</comment>
<keyword evidence="2 6" id="KW-0813">Transport</keyword>
<keyword evidence="9" id="KW-1185">Reference proteome</keyword>
<reference evidence="8" key="2">
    <citation type="submission" date="2021-04" db="EMBL/GenBank/DDBJ databases">
        <authorList>
            <person name="Dong X."/>
        </authorList>
    </citation>
    <scope>NUCLEOTIDE SEQUENCE</scope>
    <source>
        <strain evidence="8">ZWT</strain>
    </source>
</reference>
<name>A0A9J6P3I5_9CLOT</name>
<comment type="subcellular location">
    <subcellularLocation>
        <location evidence="6">Cell membrane</location>
        <topology evidence="6">Multi-pass membrane protein</topology>
    </subcellularLocation>
    <subcellularLocation>
        <location evidence="1">Membrane</location>
        <topology evidence="1">Multi-pass membrane protein</topology>
    </subcellularLocation>
</comment>
<keyword evidence="3 6" id="KW-0812">Transmembrane</keyword>
<dbReference type="SUPFAM" id="SSF161098">
    <property type="entry name" value="MetI-like"/>
    <property type="match status" value="1"/>
</dbReference>
<reference evidence="8" key="1">
    <citation type="journal article" date="2021" name="mSystems">
        <title>Bacteria and Archaea Synergistically Convert Glycine Betaine to Biogenic Methane in the Formosa Cold Seep of the South China Sea.</title>
        <authorList>
            <person name="Li L."/>
            <person name="Zhang W."/>
            <person name="Zhang S."/>
            <person name="Song L."/>
            <person name="Sun Q."/>
            <person name="Zhang H."/>
            <person name="Xiang H."/>
            <person name="Dong X."/>
        </authorList>
    </citation>
    <scope>NUCLEOTIDE SEQUENCE</scope>
    <source>
        <strain evidence="8">ZWT</strain>
    </source>
</reference>
<evidence type="ECO:0000313" key="8">
    <source>
        <dbReference type="EMBL" id="MCM1991370.1"/>
    </source>
</evidence>
<dbReference type="CDD" id="cd06261">
    <property type="entry name" value="TM_PBP2"/>
    <property type="match status" value="1"/>
</dbReference>
<evidence type="ECO:0000256" key="4">
    <source>
        <dbReference type="ARBA" id="ARBA00022989"/>
    </source>
</evidence>
<evidence type="ECO:0000313" key="9">
    <source>
        <dbReference type="Proteomes" id="UP001056429"/>
    </source>
</evidence>
<evidence type="ECO:0000256" key="2">
    <source>
        <dbReference type="ARBA" id="ARBA00022448"/>
    </source>
</evidence>
<dbReference type="AlphaFoldDB" id="A0A9J6P3I5"/>
<protein>
    <submittedName>
        <fullName evidence="8">ABC transporter permease</fullName>
    </submittedName>
</protein>
<dbReference type="GO" id="GO:0031460">
    <property type="term" value="P:glycine betaine transport"/>
    <property type="evidence" value="ECO:0007669"/>
    <property type="project" value="TreeGrafter"/>
</dbReference>
<evidence type="ECO:0000256" key="5">
    <source>
        <dbReference type="ARBA" id="ARBA00023136"/>
    </source>
</evidence>
<comment type="similarity">
    <text evidence="6">Belongs to the binding-protein-dependent transport system permease family.</text>
</comment>